<name>A0A815BZR6_9BILA</name>
<evidence type="ECO:0000313" key="4">
    <source>
        <dbReference type="EMBL" id="CAF4468621.1"/>
    </source>
</evidence>
<dbReference type="Proteomes" id="UP000663834">
    <property type="component" value="Unassembled WGS sequence"/>
</dbReference>
<comment type="caution">
    <text evidence="1">The sequence shown here is derived from an EMBL/GenBank/DDBJ whole genome shotgun (WGS) entry which is preliminary data.</text>
</comment>
<proteinExistence type="predicted"/>
<sequence length="103" mass="12445">MLRELPNRDEQIEYILDSTRANLKRISAEQLRRLANAVGYCKSVPQSKRRNYQEKYYFIRRAISKTFEDYMDNFRQFLSSLNDIQVYIADEKTKEIEEQPLDQ</sequence>
<evidence type="ECO:0000313" key="3">
    <source>
        <dbReference type="EMBL" id="CAF4159861.1"/>
    </source>
</evidence>
<evidence type="ECO:0000313" key="2">
    <source>
        <dbReference type="EMBL" id="CAF1519214.1"/>
    </source>
</evidence>
<gene>
    <name evidence="3" type="ORF">BYL167_LOCUS21935</name>
    <name evidence="2" type="ORF">CJN711_LOCUS28287</name>
    <name evidence="4" type="ORF">GIL414_LOCUS33228</name>
    <name evidence="1" type="ORF">KQP761_LOCUS3735</name>
</gene>
<evidence type="ECO:0000313" key="5">
    <source>
        <dbReference type="Proteomes" id="UP000663834"/>
    </source>
</evidence>
<dbReference type="EMBL" id="CAJNOW010000498">
    <property type="protein sequence ID" value="CAF1280036.1"/>
    <property type="molecule type" value="Genomic_DNA"/>
</dbReference>
<dbReference type="Proteomes" id="UP000681720">
    <property type="component" value="Unassembled WGS sequence"/>
</dbReference>
<reference evidence="1" key="1">
    <citation type="submission" date="2021-02" db="EMBL/GenBank/DDBJ databases">
        <authorList>
            <person name="Nowell W R."/>
        </authorList>
    </citation>
    <scope>NUCLEOTIDE SEQUENCE</scope>
</reference>
<dbReference type="AlphaFoldDB" id="A0A815BZR6"/>
<dbReference type="Proteomes" id="UP000663855">
    <property type="component" value="Unassembled WGS sequence"/>
</dbReference>
<organism evidence="1 5">
    <name type="scientific">Rotaria magnacalcarata</name>
    <dbReference type="NCBI Taxonomy" id="392030"/>
    <lineage>
        <taxon>Eukaryota</taxon>
        <taxon>Metazoa</taxon>
        <taxon>Spiralia</taxon>
        <taxon>Gnathifera</taxon>
        <taxon>Rotifera</taxon>
        <taxon>Eurotatoria</taxon>
        <taxon>Bdelloidea</taxon>
        <taxon>Philodinida</taxon>
        <taxon>Philodinidae</taxon>
        <taxon>Rotaria</taxon>
    </lineage>
</organism>
<dbReference type="EMBL" id="CAJNOV010013380">
    <property type="protein sequence ID" value="CAF1519214.1"/>
    <property type="molecule type" value="Genomic_DNA"/>
</dbReference>
<dbReference type="EMBL" id="CAJOBH010010957">
    <property type="protein sequence ID" value="CAF4159861.1"/>
    <property type="molecule type" value="Genomic_DNA"/>
</dbReference>
<evidence type="ECO:0000313" key="1">
    <source>
        <dbReference type="EMBL" id="CAF1280036.1"/>
    </source>
</evidence>
<accession>A0A815BZR6</accession>
<dbReference type="Proteomes" id="UP000681967">
    <property type="component" value="Unassembled WGS sequence"/>
</dbReference>
<dbReference type="EMBL" id="CAJOBJ010072975">
    <property type="protein sequence ID" value="CAF4468621.1"/>
    <property type="molecule type" value="Genomic_DNA"/>
</dbReference>
<protein>
    <submittedName>
        <fullName evidence="1">Uncharacterized protein</fullName>
    </submittedName>
</protein>